<protein>
    <submittedName>
        <fullName evidence="2">Uncharacterized protein</fullName>
    </submittedName>
</protein>
<gene>
    <name evidence="2" type="ORF">BO71DRAFT_395623</name>
</gene>
<evidence type="ECO:0000313" key="3">
    <source>
        <dbReference type="Proteomes" id="UP000247810"/>
    </source>
</evidence>
<evidence type="ECO:0000313" key="2">
    <source>
        <dbReference type="EMBL" id="PYH97967.1"/>
    </source>
</evidence>
<organism evidence="2 3">
    <name type="scientific">Aspergillus ellipticus CBS 707.79</name>
    <dbReference type="NCBI Taxonomy" id="1448320"/>
    <lineage>
        <taxon>Eukaryota</taxon>
        <taxon>Fungi</taxon>
        <taxon>Dikarya</taxon>
        <taxon>Ascomycota</taxon>
        <taxon>Pezizomycotina</taxon>
        <taxon>Eurotiomycetes</taxon>
        <taxon>Eurotiomycetidae</taxon>
        <taxon>Eurotiales</taxon>
        <taxon>Aspergillaceae</taxon>
        <taxon>Aspergillus</taxon>
        <taxon>Aspergillus subgen. Circumdati</taxon>
    </lineage>
</organism>
<sequence length="76" mass="8316">MLASTQSIHGQPACQARRSGGRGVPAAAVRWRQTNHPAAVRGRWEQWTKDSGQWTAVGDGGRNTLRSYVWRRAGGS</sequence>
<evidence type="ECO:0000256" key="1">
    <source>
        <dbReference type="SAM" id="MobiDB-lite"/>
    </source>
</evidence>
<dbReference type="VEuPathDB" id="FungiDB:BO71DRAFT_395623"/>
<proteinExistence type="predicted"/>
<accession>A0A319DUZ2</accession>
<keyword evidence="3" id="KW-1185">Reference proteome</keyword>
<reference evidence="2 3" key="1">
    <citation type="submission" date="2018-02" db="EMBL/GenBank/DDBJ databases">
        <title>The genomes of Aspergillus section Nigri reveals drivers in fungal speciation.</title>
        <authorList>
            <consortium name="DOE Joint Genome Institute"/>
            <person name="Vesth T.C."/>
            <person name="Nybo J."/>
            <person name="Theobald S."/>
            <person name="Brandl J."/>
            <person name="Frisvad J.C."/>
            <person name="Nielsen K.F."/>
            <person name="Lyhne E.K."/>
            <person name="Kogle M.E."/>
            <person name="Kuo A."/>
            <person name="Riley R."/>
            <person name="Clum A."/>
            <person name="Nolan M."/>
            <person name="Lipzen A."/>
            <person name="Salamov A."/>
            <person name="Henrissat B."/>
            <person name="Wiebenga A."/>
            <person name="De vries R.P."/>
            <person name="Grigoriev I.V."/>
            <person name="Mortensen U.H."/>
            <person name="Andersen M.R."/>
            <person name="Baker S.E."/>
        </authorList>
    </citation>
    <scope>NUCLEOTIDE SEQUENCE [LARGE SCALE GENOMIC DNA]</scope>
    <source>
        <strain evidence="2 3">CBS 707.79</strain>
    </source>
</reference>
<dbReference type="AlphaFoldDB" id="A0A319DUZ2"/>
<feature type="region of interest" description="Disordered" evidence="1">
    <location>
        <begin position="1"/>
        <end position="25"/>
    </location>
</feature>
<name>A0A319DUZ2_9EURO</name>
<dbReference type="EMBL" id="KZ825816">
    <property type="protein sequence ID" value="PYH97967.1"/>
    <property type="molecule type" value="Genomic_DNA"/>
</dbReference>
<dbReference type="Proteomes" id="UP000247810">
    <property type="component" value="Unassembled WGS sequence"/>
</dbReference>